<evidence type="ECO:0000313" key="4">
    <source>
        <dbReference type="Proteomes" id="UP001642484"/>
    </source>
</evidence>
<comment type="caution">
    <text evidence="3">The sequence shown here is derived from an EMBL/GenBank/DDBJ whole genome shotgun (WGS) entry which is preliminary data.</text>
</comment>
<name>A0ABP0SVW5_9DINO</name>
<accession>A0ABP0SVW5</accession>
<feature type="compositionally biased region" description="Low complexity" evidence="1">
    <location>
        <begin position="244"/>
        <end position="267"/>
    </location>
</feature>
<feature type="compositionally biased region" description="Polar residues" evidence="1">
    <location>
        <begin position="232"/>
        <end position="243"/>
    </location>
</feature>
<dbReference type="InterPro" id="IPR012337">
    <property type="entry name" value="RNaseH-like_sf"/>
</dbReference>
<feature type="region of interest" description="Disordered" evidence="1">
    <location>
        <begin position="1702"/>
        <end position="1751"/>
    </location>
</feature>
<feature type="compositionally biased region" description="Low complexity" evidence="1">
    <location>
        <begin position="1648"/>
        <end position="1659"/>
    </location>
</feature>
<feature type="region of interest" description="Disordered" evidence="1">
    <location>
        <begin position="232"/>
        <end position="306"/>
    </location>
</feature>
<dbReference type="InterPro" id="IPR001584">
    <property type="entry name" value="Integrase_cat-core"/>
</dbReference>
<dbReference type="EMBL" id="CAXAMN010028450">
    <property type="protein sequence ID" value="CAK9116563.1"/>
    <property type="molecule type" value="Genomic_DNA"/>
</dbReference>
<protein>
    <recommendedName>
        <fullName evidence="2">Integrase catalytic domain-containing protein</fullName>
    </recommendedName>
</protein>
<dbReference type="SUPFAM" id="SSF53098">
    <property type="entry name" value="Ribonuclease H-like"/>
    <property type="match status" value="1"/>
</dbReference>
<evidence type="ECO:0000256" key="1">
    <source>
        <dbReference type="SAM" id="MobiDB-lite"/>
    </source>
</evidence>
<gene>
    <name evidence="3" type="ORF">CCMP2556_LOCUS54101</name>
</gene>
<feature type="region of interest" description="Disordered" evidence="1">
    <location>
        <begin position="1764"/>
        <end position="1794"/>
    </location>
</feature>
<feature type="region of interest" description="Disordered" evidence="1">
    <location>
        <begin position="1645"/>
        <end position="1673"/>
    </location>
</feature>
<dbReference type="PANTHER" id="PTHR37984">
    <property type="entry name" value="PROTEIN CBG26694"/>
    <property type="match status" value="1"/>
</dbReference>
<dbReference type="InterPro" id="IPR036397">
    <property type="entry name" value="RNaseH_sf"/>
</dbReference>
<feature type="region of interest" description="Disordered" evidence="1">
    <location>
        <begin position="365"/>
        <end position="395"/>
    </location>
</feature>
<dbReference type="Proteomes" id="UP001642484">
    <property type="component" value="Unassembled WGS sequence"/>
</dbReference>
<evidence type="ECO:0000259" key="2">
    <source>
        <dbReference type="PROSITE" id="PS50994"/>
    </source>
</evidence>
<feature type="domain" description="Integrase catalytic" evidence="2">
    <location>
        <begin position="1293"/>
        <end position="1459"/>
    </location>
</feature>
<feature type="compositionally biased region" description="Low complexity" evidence="1">
    <location>
        <begin position="373"/>
        <end position="389"/>
    </location>
</feature>
<organism evidence="3 4">
    <name type="scientific">Durusdinium trenchii</name>
    <dbReference type="NCBI Taxonomy" id="1381693"/>
    <lineage>
        <taxon>Eukaryota</taxon>
        <taxon>Sar</taxon>
        <taxon>Alveolata</taxon>
        <taxon>Dinophyceae</taxon>
        <taxon>Suessiales</taxon>
        <taxon>Symbiodiniaceae</taxon>
        <taxon>Durusdinium</taxon>
    </lineage>
</organism>
<dbReference type="Gene3D" id="3.30.420.10">
    <property type="entry name" value="Ribonuclease H-like superfamily/Ribonuclease H"/>
    <property type="match status" value="1"/>
</dbReference>
<proteinExistence type="predicted"/>
<feature type="compositionally biased region" description="Acidic residues" evidence="1">
    <location>
        <begin position="287"/>
        <end position="301"/>
    </location>
</feature>
<sequence>MADEDKNGGSGAWSRVPTWDGDPEGWRAFLKEMHWWMSALDLEGTKRYNLAARWLLRQGGIVRQRGEEFSPEELEYQKAVMALDPQTEEEVVITPEDPLAGLKKLLKALESINGKTLLDKRGDLRNAFYLELRRKPGERISEFCTRFRSAVAGLRMEGVTLPSSELGWFLKQKLGLDAIRQQLLETALQGKETYEETEVEVLRLFRDLHAADPLARRSNAEGFNKNPIMNKFLSQQPRHPSSRGSYAASTAPSTTSSFGSGRSSTTYRSDRPFPRRQMSQRQAYAAEADDELREEPEPDDPATEHEEHFTLEEVLQAEAEILATEIEEAVDDGIGADLIQDVEDTVESAAEALLTMREARTKLAEVRKDRGYGKASPTSSTSSPSPKSKLASKKGKTPCFDCNQLGHWAGDAECPKPGAGLGRKGPKQALKSVKVVETLNTEHMVGADHIAEETNETLTVSCVSRHMSLKEALNSNHTKEVLATGLSDDKRLVGALDSACNRTVSGSEWLQCFLRGLEGAPQHVRELVTTVKEHEVFRFGDGGTQVTSCCDFSLRNGEASRVVQGLAELRRSSALVQASMVRRSKDGAAWSKDSLLGCAGTYGVFCCGLCGPSMRYVPLPYPSISSVKQWKLQAQTMEDAGILPKGSILKAELNQHFNATAMADCIWLRNRMGLRYAFLEDPVLTGMMAGRAAKGLTARVKSQAIAEAKEKAQAAMKDGTAEQEARALIGPRGGLPTLRSDLVKLAALLHVPLEDKMTVPQIKEKDPPSPVRPPNFKAPPAALMKSGSPVREPSFQLAADRRMAALEQMMKQVGTALANLQSSSGGMNAWQTEGLMPQQFNLDGNSDADMISLEELSPEALRQLQEDAAHSMENVYQERLEAQYGDIDPAFLTPEAKEALLISQAWDKRKRDQAARFGVRADRTRNAFVSEFEANMSSYVNDEVFVRAIDMATCLNPSSQSTPGTSSLKTSSLDGPFLSEVYTNTQRVMREASKRGHRVGTPLSLETGWNFLLADHREQAKQLIRKEKPYFLMIAFPCGPFSPLMNLNPSTNLEEILEKGRVLMNFALELAAIQLEAGRHYVLENPRPSAAWKEPSMIKFLDKKEAVTADFDQCRFNLRSALGGLHRNTTRIASSSPTVASRLDGKKCMRTHGHDQVIGGKRVTAPAGHYPGPLARALVLGMEDQFHREASKVSEVLAVGHGNPEAEEEDFALPAAADSETDDDDGASAPDAKIPAAIRAAVARLHDQTGHRSNRRLARALTIAGAPASAIQAAKQHKCSICAERVAPKSQRVGSLPNPRDVSDQVHIDLLEAEDCKGTKYYILHCTDFCTRFQMSQIFERKTAAAVVEFLQTRWMPVFGPMRVLVADQGREFISHELQNFCSSHSILLWHIGVGAPWQNGIAERSGGILKTILQAVVMANSVIGHHEMSLALGEATSAYNQDINDSGVSPCQAALGRQPKIQGDVLSDIQGRLAEHDLLDFKPSHVRLMALRETAKVAMTRLHFSRGLRRAELSRSRNSTIQDIPEPGSIVYFFRFQKYNNRNTGHRRRLTLRKWHGPGLLVAVEQGSEGNIGANAYISFKGQLTKCSLEHVRKASPMEQITAGDWEEAIREAVESSLHDLTRSGLADATQPPALQEDEPAADLDYAPTSDSEAAPSPADEPSPPVNMFNPAFPVVGPTPPVGDLPPVRPQEMVDAVIGGADASGSRLPSQVGTMTSRMTTPWTRQSTPMTTPLTAPMWAGARRPSTSSLPRLQEQIERARTMDKRPAELSTETLRSLAERDAPVAPPAEEPRHLHDTNVVSKEDVLSILDRGAEVHPLVRLYCEACVDRANPLDARVQDHGSWDGRWGLPSRTEWLTRQRVGLSWPNGSDDINEAMAVQAARKEYYWRSMNPSQKVAFEEAAKTGWSVWTTNDAVEVLDEKTSARVRAELRSKREDCKILTPRWVFTDKNDGLRTKENNLGIKASARLVVPGFRDVLSFSLRKDGLRGEPQLPFGARGLARVKKGVFGLSDAPRQWYLRLHRALSELGWERNFMDPACWMLWDSKHEQLLGICLSHVDNLLVGGCSAARESILSLEKTLGFGSVEHNSFNYCGKKISQDLTTGVITVTMKEYHENARPAVAPLHRRSDPNEPLTGAEQKQLRALLGSLQWMVAQVRVDQAFALSTLQGEQPQTIGALLRCNQLLKQMKLTSGFGLTFRPMDLEDAGVIVVTDSSLGNFVRGVVASFRGLPMENRYAESVMDVIRMMVVVDAKDVFDKCSSDSTYGSQKSLAFAVAWMRSILRRPGTSLKWTATENMIADGGTKVMDMHHLRTTLDRGRWSVKFNTDFIKGKSKVAKKKAEPCVELPGEPMRESHPVFPYVHQLADRPGWHFEVDLILQVARHARSFRSPKPRVDVKHFPFRSTYGRFDLKSGASEWRTLEEAVELDHLSNTQAALGATAAILCTVFMKNPHPQSTKED</sequence>
<dbReference type="PANTHER" id="PTHR37984:SF5">
    <property type="entry name" value="PROTEIN NYNRIN-LIKE"/>
    <property type="match status" value="1"/>
</dbReference>
<reference evidence="3 4" key="1">
    <citation type="submission" date="2024-02" db="EMBL/GenBank/DDBJ databases">
        <authorList>
            <person name="Chen Y."/>
            <person name="Shah S."/>
            <person name="Dougan E. K."/>
            <person name="Thang M."/>
            <person name="Chan C."/>
        </authorList>
    </citation>
    <scope>NUCLEOTIDE SEQUENCE [LARGE SCALE GENOMIC DNA]</scope>
</reference>
<dbReference type="InterPro" id="IPR050951">
    <property type="entry name" value="Retrovirus_Pol_polyprotein"/>
</dbReference>
<feature type="compositionally biased region" description="Polar residues" evidence="1">
    <location>
        <begin position="1708"/>
        <end position="1735"/>
    </location>
</feature>
<evidence type="ECO:0000313" key="3">
    <source>
        <dbReference type="EMBL" id="CAK9116563.1"/>
    </source>
</evidence>
<keyword evidence="4" id="KW-1185">Reference proteome</keyword>
<dbReference type="PROSITE" id="PS50994">
    <property type="entry name" value="INTEGRASE"/>
    <property type="match status" value="1"/>
</dbReference>